<accession>A0A1C6SXL1</accession>
<protein>
    <submittedName>
        <fullName evidence="2">Anti-anti-sigma factor</fullName>
    </submittedName>
</protein>
<dbReference type="SUPFAM" id="SSF52091">
    <property type="entry name" value="SpoIIaa-like"/>
    <property type="match status" value="1"/>
</dbReference>
<dbReference type="EMBL" id="FMHT01000003">
    <property type="protein sequence ID" value="SCL34230.1"/>
    <property type="molecule type" value="Genomic_DNA"/>
</dbReference>
<sequence length="133" mass="14574">MPGSVTHNVTVTFSPDRSRAVVKLGGELDMDARPQLDDAVHRLTVAAPDRVDIDVDALTYVGSDLPNFLVQVREAIPAGSVLTVSRPSPWTHRILRLTNMARIARIDDAIPTRTAGKLRLEQADRAPIADFRP</sequence>
<feature type="domain" description="MlaB-like STAS" evidence="1">
    <location>
        <begin position="22"/>
        <end position="100"/>
    </location>
</feature>
<evidence type="ECO:0000313" key="3">
    <source>
        <dbReference type="Proteomes" id="UP000199699"/>
    </source>
</evidence>
<dbReference type="STRING" id="145857.GA0070616_4917"/>
<dbReference type="InterPro" id="IPR058548">
    <property type="entry name" value="MlaB-like_STAS"/>
</dbReference>
<dbReference type="Proteomes" id="UP000199699">
    <property type="component" value="Unassembled WGS sequence"/>
</dbReference>
<dbReference type="InterPro" id="IPR036513">
    <property type="entry name" value="STAS_dom_sf"/>
</dbReference>
<dbReference type="RefSeq" id="WP_175440190.1">
    <property type="nucleotide sequence ID" value="NZ_FMHT01000003.1"/>
</dbReference>
<evidence type="ECO:0000259" key="1">
    <source>
        <dbReference type="Pfam" id="PF13466"/>
    </source>
</evidence>
<evidence type="ECO:0000313" key="2">
    <source>
        <dbReference type="EMBL" id="SCL34230.1"/>
    </source>
</evidence>
<reference evidence="2 3" key="1">
    <citation type="submission" date="2016-06" db="EMBL/GenBank/DDBJ databases">
        <authorList>
            <person name="Kjaerup R.B."/>
            <person name="Dalgaard T.S."/>
            <person name="Juul-Madsen H.R."/>
        </authorList>
    </citation>
    <scope>NUCLEOTIDE SEQUENCE [LARGE SCALE GENOMIC DNA]</scope>
    <source>
        <strain evidence="2 3">DSM 43818</strain>
    </source>
</reference>
<dbReference type="AlphaFoldDB" id="A0A1C6SXL1"/>
<dbReference type="Gene3D" id="3.30.750.24">
    <property type="entry name" value="STAS domain"/>
    <property type="match status" value="1"/>
</dbReference>
<gene>
    <name evidence="2" type="ORF">GA0070616_4917</name>
</gene>
<keyword evidence="3" id="KW-1185">Reference proteome</keyword>
<dbReference type="Pfam" id="PF13466">
    <property type="entry name" value="STAS_2"/>
    <property type="match status" value="1"/>
</dbReference>
<dbReference type="CDD" id="cd07043">
    <property type="entry name" value="STAS_anti-anti-sigma_factors"/>
    <property type="match status" value="1"/>
</dbReference>
<name>A0A1C6SXL1_9ACTN</name>
<proteinExistence type="predicted"/>
<organism evidence="2 3">
    <name type="scientific">Micromonospora nigra</name>
    <dbReference type="NCBI Taxonomy" id="145857"/>
    <lineage>
        <taxon>Bacteria</taxon>
        <taxon>Bacillati</taxon>
        <taxon>Actinomycetota</taxon>
        <taxon>Actinomycetes</taxon>
        <taxon>Micromonosporales</taxon>
        <taxon>Micromonosporaceae</taxon>
        <taxon>Micromonospora</taxon>
    </lineage>
</organism>